<evidence type="ECO:0000256" key="9">
    <source>
        <dbReference type="ARBA" id="ARBA00023136"/>
    </source>
</evidence>
<evidence type="ECO:0000256" key="5">
    <source>
        <dbReference type="ARBA" id="ARBA00022737"/>
    </source>
</evidence>
<dbReference type="Proteomes" id="UP000265643">
    <property type="component" value="Unassembled WGS sequence"/>
</dbReference>
<feature type="domain" description="ABC transporter" evidence="10">
    <location>
        <begin position="256"/>
        <end position="505"/>
    </location>
</feature>
<evidence type="ECO:0000256" key="4">
    <source>
        <dbReference type="ARBA" id="ARBA00022597"/>
    </source>
</evidence>
<evidence type="ECO:0000256" key="8">
    <source>
        <dbReference type="ARBA" id="ARBA00022967"/>
    </source>
</evidence>
<feature type="domain" description="ABC transporter" evidence="10">
    <location>
        <begin position="5"/>
        <end position="244"/>
    </location>
</feature>
<proteinExistence type="predicted"/>
<dbReference type="FunFam" id="3.40.50.300:FF:000127">
    <property type="entry name" value="Ribose import ATP-binding protein RbsA"/>
    <property type="match status" value="1"/>
</dbReference>
<evidence type="ECO:0000313" key="12">
    <source>
        <dbReference type="Proteomes" id="UP000265643"/>
    </source>
</evidence>
<comment type="caution">
    <text evidence="11">The sequence shown here is derived from an EMBL/GenBank/DDBJ whole genome shotgun (WGS) entry which is preliminary data.</text>
</comment>
<dbReference type="AlphaFoldDB" id="A0A391P3D6"/>
<keyword evidence="4" id="KW-0762">Sugar transport</keyword>
<dbReference type="InterPro" id="IPR003439">
    <property type="entry name" value="ABC_transporter-like_ATP-bd"/>
</dbReference>
<dbReference type="PROSITE" id="PS00211">
    <property type="entry name" value="ABC_TRANSPORTER_1"/>
    <property type="match status" value="1"/>
</dbReference>
<dbReference type="SUPFAM" id="SSF52540">
    <property type="entry name" value="P-loop containing nucleoside triphosphate hydrolases"/>
    <property type="match status" value="2"/>
</dbReference>
<dbReference type="CDD" id="cd03215">
    <property type="entry name" value="ABC_Carb_Monos_II"/>
    <property type="match status" value="1"/>
</dbReference>
<evidence type="ECO:0000259" key="10">
    <source>
        <dbReference type="PROSITE" id="PS50893"/>
    </source>
</evidence>
<keyword evidence="2" id="KW-0813">Transport</keyword>
<dbReference type="PANTHER" id="PTHR43790:SF3">
    <property type="entry name" value="D-ALLOSE IMPORT ATP-BINDING PROTEIN ALSA-RELATED"/>
    <property type="match status" value="1"/>
</dbReference>
<dbReference type="InterPro" id="IPR003593">
    <property type="entry name" value="AAA+_ATPase"/>
</dbReference>
<dbReference type="Pfam" id="PF00005">
    <property type="entry name" value="ABC_tran"/>
    <property type="match status" value="2"/>
</dbReference>
<dbReference type="CDD" id="cd03216">
    <property type="entry name" value="ABC_Carb_Monos_I"/>
    <property type="match status" value="1"/>
</dbReference>
<organism evidence="11 12">
    <name type="scientific">Mediterraneibacter butyricigenes</name>
    <dbReference type="NCBI Taxonomy" id="2316025"/>
    <lineage>
        <taxon>Bacteria</taxon>
        <taxon>Bacillati</taxon>
        <taxon>Bacillota</taxon>
        <taxon>Clostridia</taxon>
        <taxon>Lachnospirales</taxon>
        <taxon>Lachnospiraceae</taxon>
        <taxon>Mediterraneibacter</taxon>
    </lineage>
</organism>
<dbReference type="InterPro" id="IPR017871">
    <property type="entry name" value="ABC_transporter-like_CS"/>
</dbReference>
<protein>
    <submittedName>
        <fullName evidence="11">D-allose import ATP-binding protein AlsA</fullName>
    </submittedName>
</protein>
<evidence type="ECO:0000256" key="2">
    <source>
        <dbReference type="ARBA" id="ARBA00022448"/>
    </source>
</evidence>
<reference evidence="12" key="1">
    <citation type="submission" date="2018-09" db="EMBL/GenBank/DDBJ databases">
        <title>Draft Genome Sequence of Mediterraneibacter sp. KCTC 15684.</title>
        <authorList>
            <person name="Kim J.S."/>
            <person name="Han K.I."/>
            <person name="Suh M.K."/>
            <person name="Lee K.C."/>
            <person name="Eom M.K."/>
            <person name="Lee J.H."/>
            <person name="Park S.H."/>
            <person name="Kang S.W."/>
            <person name="Park J.E."/>
            <person name="Oh B.S."/>
            <person name="Yu S.Y."/>
            <person name="Choi S.H."/>
            <person name="Lee D.H."/>
            <person name="Yoon H."/>
            <person name="Kim B."/>
            <person name="Yang S.J."/>
            <person name="Lee J.S."/>
        </authorList>
    </citation>
    <scope>NUCLEOTIDE SEQUENCE [LARGE SCALE GENOMIC DNA]</scope>
    <source>
        <strain evidence="12">KCTC 15684</strain>
    </source>
</reference>
<evidence type="ECO:0000256" key="3">
    <source>
        <dbReference type="ARBA" id="ARBA00022475"/>
    </source>
</evidence>
<comment type="subcellular location">
    <subcellularLocation>
        <location evidence="1">Cell membrane</location>
        <topology evidence="1">Peripheral membrane protein</topology>
    </subcellularLocation>
</comment>
<keyword evidence="9" id="KW-0472">Membrane</keyword>
<dbReference type="SMART" id="SM00382">
    <property type="entry name" value="AAA"/>
    <property type="match status" value="2"/>
</dbReference>
<dbReference type="Gene3D" id="3.40.50.300">
    <property type="entry name" value="P-loop containing nucleotide triphosphate hydrolases"/>
    <property type="match status" value="2"/>
</dbReference>
<accession>A0A391P3D6</accession>
<dbReference type="GO" id="GO:0005886">
    <property type="term" value="C:plasma membrane"/>
    <property type="evidence" value="ECO:0007669"/>
    <property type="project" value="UniProtKB-SubCell"/>
</dbReference>
<keyword evidence="5" id="KW-0677">Repeat</keyword>
<dbReference type="InterPro" id="IPR027417">
    <property type="entry name" value="P-loop_NTPase"/>
</dbReference>
<evidence type="ECO:0000313" key="11">
    <source>
        <dbReference type="EMBL" id="GCA67710.1"/>
    </source>
</evidence>
<keyword evidence="7 11" id="KW-0067">ATP-binding</keyword>
<sequence length="505" mass="55921">MENLVEMKNMTMKFPGVIALNNVSFDLRPGEVHILLGENGAGKSTLVKMLSGINKPTSGEIILNGKTYDHLTPKDSMENKIAIIYQELSVVNELSIAENLFVGKLPKKTVAGIKVVDYKKMNAEAEKYMKEIGLNRSPSTLVQDISISEKQQVEIAKALASQAKIIIMDEPTSSLSIEETEDLFKIIEKLKKNGIGIIYISHKLKELKQIGDRVTVLKDGCYVNTVNVADIEVEDMIPMMVGRKIKSVYPGKSKAYDENEIAFEVKHLTRKDGTAKDISFQVHKGEILGFAGLIGAGRSECMEGIFGAKPISSGEIYLHGKKLEIKDTYKALKQGIAMVTENRRETGFFQNFEIWRETSVTVNLKKSKMGGFSGLVNEKKERQIAEEQVKKLNTKCSGIDQMTVNLSGGNQQKVIIGKWLAVDSEVFIFDEPTKGIDVGAKSEIYDIMRGMADQGKAIIMVSSEMPELLSTCDRIIVFRNGEISGILNNEEATEEKIMYAAVAVD</sequence>
<evidence type="ECO:0000256" key="7">
    <source>
        <dbReference type="ARBA" id="ARBA00022840"/>
    </source>
</evidence>
<dbReference type="PANTHER" id="PTHR43790">
    <property type="entry name" value="CARBOHYDRATE TRANSPORT ATP-BINDING PROTEIN MG119-RELATED"/>
    <property type="match status" value="1"/>
</dbReference>
<dbReference type="InterPro" id="IPR050107">
    <property type="entry name" value="ABC_carbohydrate_import_ATPase"/>
</dbReference>
<evidence type="ECO:0000256" key="1">
    <source>
        <dbReference type="ARBA" id="ARBA00004202"/>
    </source>
</evidence>
<gene>
    <name evidence="11" type="primary">alsA_1</name>
    <name evidence="11" type="ORF">KGMB01110_21460</name>
</gene>
<keyword evidence="12" id="KW-1185">Reference proteome</keyword>
<keyword evidence="6" id="KW-0547">Nucleotide-binding</keyword>
<dbReference type="PROSITE" id="PS50893">
    <property type="entry name" value="ABC_TRANSPORTER_2"/>
    <property type="match status" value="2"/>
</dbReference>
<keyword evidence="3" id="KW-1003">Cell membrane</keyword>
<dbReference type="EMBL" id="BHGK01000001">
    <property type="protein sequence ID" value="GCA67710.1"/>
    <property type="molecule type" value="Genomic_DNA"/>
</dbReference>
<name>A0A391P3D6_9FIRM</name>
<dbReference type="RefSeq" id="WP_119298358.1">
    <property type="nucleotide sequence ID" value="NZ_BHGK01000001.1"/>
</dbReference>
<evidence type="ECO:0000256" key="6">
    <source>
        <dbReference type="ARBA" id="ARBA00022741"/>
    </source>
</evidence>
<keyword evidence="8" id="KW-1278">Translocase</keyword>
<dbReference type="GO" id="GO:0016887">
    <property type="term" value="F:ATP hydrolysis activity"/>
    <property type="evidence" value="ECO:0007669"/>
    <property type="project" value="InterPro"/>
</dbReference>
<dbReference type="GO" id="GO:0005524">
    <property type="term" value="F:ATP binding"/>
    <property type="evidence" value="ECO:0007669"/>
    <property type="project" value="UniProtKB-KW"/>
</dbReference>